<protein>
    <submittedName>
        <fullName evidence="1">Enoyl-CoA hydratase/isomerase family protein</fullName>
    </submittedName>
</protein>
<organism evidence="1 2">
    <name type="scientific">Oceanobacillus bengalensis</name>
    <dbReference type="NCBI Taxonomy" id="1435466"/>
    <lineage>
        <taxon>Bacteria</taxon>
        <taxon>Bacillati</taxon>
        <taxon>Bacillota</taxon>
        <taxon>Bacilli</taxon>
        <taxon>Bacillales</taxon>
        <taxon>Bacillaceae</taxon>
        <taxon>Oceanobacillus</taxon>
    </lineage>
</organism>
<dbReference type="OrthoDB" id="9787660at2"/>
<dbReference type="GO" id="GO:0016853">
    <property type="term" value="F:isomerase activity"/>
    <property type="evidence" value="ECO:0007669"/>
    <property type="project" value="UniProtKB-KW"/>
</dbReference>
<dbReference type="PANTHER" id="PTHR11941">
    <property type="entry name" value="ENOYL-COA HYDRATASE-RELATED"/>
    <property type="match status" value="1"/>
</dbReference>
<comment type="caution">
    <text evidence="1">The sequence shown here is derived from an EMBL/GenBank/DDBJ whole genome shotgun (WGS) entry which is preliminary data.</text>
</comment>
<sequence length="250" mass="28427">MVDYELDEQGYGVITINRPKKRNAISKQMIQALDTYVEQAKIDRVTFLIITSAGEEMFCAGGDLTYLHGNLSPIEAFQRLDPMKQVNYKIATFPVPVICLLNGDAIGGGCEIATACDIRIAKEGTSFGFVQSNLGILPGWGGGTLLYEKVNPDFALQWLLEGFMLKAERLREIGWIHHVIPQDLFCVRDKLLKSYLNKSYKQMLLLKEQYNKKMKRNDLLEKMTQEVKNTANIWGSVEHKMVVEKFLSRK</sequence>
<dbReference type="PANTHER" id="PTHR11941:SF54">
    <property type="entry name" value="ENOYL-COA HYDRATASE, MITOCHONDRIAL"/>
    <property type="match status" value="1"/>
</dbReference>
<evidence type="ECO:0000313" key="1">
    <source>
        <dbReference type="EMBL" id="RKQ16318.1"/>
    </source>
</evidence>
<proteinExistence type="predicted"/>
<accession>A0A494Z1K0</accession>
<evidence type="ECO:0000313" key="2">
    <source>
        <dbReference type="Proteomes" id="UP000281813"/>
    </source>
</evidence>
<dbReference type="InterPro" id="IPR029045">
    <property type="entry name" value="ClpP/crotonase-like_dom_sf"/>
</dbReference>
<dbReference type="InterPro" id="IPR001753">
    <property type="entry name" value="Enoyl-CoA_hydra/iso"/>
</dbReference>
<dbReference type="GO" id="GO:0006635">
    <property type="term" value="P:fatty acid beta-oxidation"/>
    <property type="evidence" value="ECO:0007669"/>
    <property type="project" value="TreeGrafter"/>
</dbReference>
<dbReference type="Gene3D" id="3.90.226.10">
    <property type="entry name" value="2-enoyl-CoA Hydratase, Chain A, domain 1"/>
    <property type="match status" value="1"/>
</dbReference>
<keyword evidence="1" id="KW-0413">Isomerase</keyword>
<dbReference type="AlphaFoldDB" id="A0A494Z1K0"/>
<name>A0A494Z1K0_9BACI</name>
<keyword evidence="2" id="KW-1185">Reference proteome</keyword>
<dbReference type="RefSeq" id="WP_121130248.1">
    <property type="nucleotide sequence ID" value="NZ_JBHUFK010000007.1"/>
</dbReference>
<dbReference type="CDD" id="cd06558">
    <property type="entry name" value="crotonase-like"/>
    <property type="match status" value="1"/>
</dbReference>
<dbReference type="Pfam" id="PF00378">
    <property type="entry name" value="ECH_1"/>
    <property type="match status" value="1"/>
</dbReference>
<gene>
    <name evidence="1" type="ORF">D8M05_07505</name>
</gene>
<dbReference type="Proteomes" id="UP000281813">
    <property type="component" value="Unassembled WGS sequence"/>
</dbReference>
<dbReference type="EMBL" id="RBZO01000009">
    <property type="protein sequence ID" value="RKQ16318.1"/>
    <property type="molecule type" value="Genomic_DNA"/>
</dbReference>
<dbReference type="SUPFAM" id="SSF52096">
    <property type="entry name" value="ClpP/crotonase"/>
    <property type="match status" value="1"/>
</dbReference>
<reference evidence="1 2" key="1">
    <citation type="journal article" date="2015" name="Antonie Van Leeuwenhoek">
        <title>Oceanobacillus bengalensis sp. nov., a bacterium isolated from seawater of the Bay of Bengal.</title>
        <authorList>
            <person name="Yongchang O."/>
            <person name="Xiang W."/>
            <person name="Wang G."/>
        </authorList>
    </citation>
    <scope>NUCLEOTIDE SEQUENCE [LARGE SCALE GENOMIC DNA]</scope>
    <source>
        <strain evidence="1 2">MCCC 1K00260</strain>
    </source>
</reference>